<evidence type="ECO:0000313" key="3">
    <source>
        <dbReference type="Proteomes" id="UP000308549"/>
    </source>
</evidence>
<organism evidence="2 3">
    <name type="scientific">Salinomyces thailandicus</name>
    <dbReference type="NCBI Taxonomy" id="706561"/>
    <lineage>
        <taxon>Eukaryota</taxon>
        <taxon>Fungi</taxon>
        <taxon>Dikarya</taxon>
        <taxon>Ascomycota</taxon>
        <taxon>Pezizomycotina</taxon>
        <taxon>Dothideomycetes</taxon>
        <taxon>Dothideomycetidae</taxon>
        <taxon>Mycosphaerellales</taxon>
        <taxon>Teratosphaeriaceae</taxon>
        <taxon>Salinomyces</taxon>
    </lineage>
</organism>
<protein>
    <recommendedName>
        <fullName evidence="4">F-box domain-containing protein</fullName>
    </recommendedName>
</protein>
<name>A0A4U0U1E5_9PEZI</name>
<proteinExistence type="predicted"/>
<keyword evidence="3" id="KW-1185">Reference proteome</keyword>
<dbReference type="EMBL" id="NAJL01000017">
    <property type="protein sequence ID" value="TKA28658.1"/>
    <property type="molecule type" value="Genomic_DNA"/>
</dbReference>
<evidence type="ECO:0008006" key="4">
    <source>
        <dbReference type="Google" id="ProtNLM"/>
    </source>
</evidence>
<evidence type="ECO:0000256" key="1">
    <source>
        <dbReference type="SAM" id="MobiDB-lite"/>
    </source>
</evidence>
<dbReference type="OrthoDB" id="3860514at2759"/>
<dbReference type="AlphaFoldDB" id="A0A4U0U1E5"/>
<accession>A0A4U0U1E5</accession>
<reference evidence="2 3" key="1">
    <citation type="submission" date="2017-03" db="EMBL/GenBank/DDBJ databases">
        <title>Genomes of endolithic fungi from Antarctica.</title>
        <authorList>
            <person name="Coleine C."/>
            <person name="Masonjones S."/>
            <person name="Stajich J.E."/>
        </authorList>
    </citation>
    <scope>NUCLEOTIDE SEQUENCE [LARGE SCALE GENOMIC DNA]</scope>
    <source>
        <strain evidence="2 3">CCFEE 6315</strain>
    </source>
</reference>
<feature type="region of interest" description="Disordered" evidence="1">
    <location>
        <begin position="1"/>
        <end position="47"/>
    </location>
</feature>
<dbReference type="Proteomes" id="UP000308549">
    <property type="component" value="Unassembled WGS sequence"/>
</dbReference>
<evidence type="ECO:0000313" key="2">
    <source>
        <dbReference type="EMBL" id="TKA28658.1"/>
    </source>
</evidence>
<feature type="compositionally biased region" description="Basic residues" evidence="1">
    <location>
        <begin position="1"/>
        <end position="11"/>
    </location>
</feature>
<gene>
    <name evidence="2" type="ORF">B0A50_02985</name>
</gene>
<comment type="caution">
    <text evidence="2">The sequence shown here is derived from an EMBL/GenBank/DDBJ whole genome shotgun (WGS) entry which is preliminary data.</text>
</comment>
<sequence length="263" mass="29684">MAPTLRKRKRASSPPLPPPSRPQAPRIKTRSKARKKVEPRPKRPTTAFDSFATQLKQDPNKLSLLLDLPPELRDVVYAMVLQDTRVQLANNTRIKSLASTSPLSRLNKQIRHEFHGAALLTADIATTVCNFDFRHLDAFLSRASDAELKSFSTMKAPTRRNIKVELIMQTFDASILQNLRRWIKRAGHPSKRGTAIDVQYTYLAGKSTSRSFGAGGPRPWDALKPKTWRGRSEEEARKIMFAMLHAGVCLFPHNRVLGRQGLI</sequence>